<accession>A0A011WTA8</accession>
<dbReference type="SUPFAM" id="SSF52540">
    <property type="entry name" value="P-loop containing nucleoside triphosphate hydrolases"/>
    <property type="match status" value="1"/>
</dbReference>
<dbReference type="RefSeq" id="WP_037287167.1">
    <property type="nucleotide sequence ID" value="NZ_JEOB01000002.1"/>
</dbReference>
<dbReference type="GO" id="GO:0016787">
    <property type="term" value="F:hydrolase activity"/>
    <property type="evidence" value="ECO:0007669"/>
    <property type="project" value="UniProtKB-KW"/>
</dbReference>
<dbReference type="InterPro" id="IPR001650">
    <property type="entry name" value="Helicase_C-like"/>
</dbReference>
<evidence type="ECO:0000259" key="3">
    <source>
        <dbReference type="PROSITE" id="PS51192"/>
    </source>
</evidence>
<dbReference type="OrthoDB" id="9760715at2"/>
<dbReference type="PANTHER" id="PTHR45766">
    <property type="entry name" value="DNA ANNEALING HELICASE AND ENDONUCLEASE ZRANB3 FAMILY MEMBER"/>
    <property type="match status" value="1"/>
</dbReference>
<dbReference type="CDD" id="cd18793">
    <property type="entry name" value="SF2_C_SNF"/>
    <property type="match status" value="1"/>
</dbReference>
<proteinExistence type="predicted"/>
<organism evidence="5 6">
    <name type="scientific">Ruminococcus albus SY3</name>
    <dbReference type="NCBI Taxonomy" id="1341156"/>
    <lineage>
        <taxon>Bacteria</taxon>
        <taxon>Bacillati</taxon>
        <taxon>Bacillota</taxon>
        <taxon>Clostridia</taxon>
        <taxon>Eubacteriales</taxon>
        <taxon>Oscillospiraceae</taxon>
        <taxon>Ruminococcus</taxon>
    </lineage>
</organism>
<keyword evidence="6" id="KW-1185">Reference proteome</keyword>
<name>A0A011WTA8_RUMAL</name>
<dbReference type="PATRIC" id="fig|1341156.4.peg.1136"/>
<evidence type="ECO:0000313" key="5">
    <source>
        <dbReference type="EMBL" id="EXM40265.1"/>
    </source>
</evidence>
<evidence type="ECO:0008006" key="7">
    <source>
        <dbReference type="Google" id="ProtNLM"/>
    </source>
</evidence>
<feature type="domain" description="Helicase C-terminal" evidence="4">
    <location>
        <begin position="333"/>
        <end position="486"/>
    </location>
</feature>
<dbReference type="Gene3D" id="3.40.50.300">
    <property type="entry name" value="P-loop containing nucleotide triphosphate hydrolases"/>
    <property type="match status" value="1"/>
</dbReference>
<protein>
    <recommendedName>
        <fullName evidence="7">Helicase</fullName>
    </recommendedName>
</protein>
<keyword evidence="1" id="KW-0378">Hydrolase</keyword>
<dbReference type="PROSITE" id="PS51194">
    <property type="entry name" value="HELICASE_CTER"/>
    <property type="match status" value="1"/>
</dbReference>
<dbReference type="InterPro" id="IPR049730">
    <property type="entry name" value="SNF2/RAD54-like_C"/>
</dbReference>
<dbReference type="PROSITE" id="PS51192">
    <property type="entry name" value="HELICASE_ATP_BIND_1"/>
    <property type="match status" value="1"/>
</dbReference>
<dbReference type="InterPro" id="IPR027417">
    <property type="entry name" value="P-loop_NTPase"/>
</dbReference>
<dbReference type="Pfam" id="PF00271">
    <property type="entry name" value="Helicase_C"/>
    <property type="match status" value="1"/>
</dbReference>
<keyword evidence="2" id="KW-0175">Coiled coil</keyword>
<comment type="caution">
    <text evidence="5">The sequence shown here is derived from an EMBL/GenBank/DDBJ whole genome shotgun (WGS) entry which is preliminary data.</text>
</comment>
<evidence type="ECO:0000313" key="6">
    <source>
        <dbReference type="Proteomes" id="UP000021369"/>
    </source>
</evidence>
<evidence type="ECO:0000256" key="2">
    <source>
        <dbReference type="SAM" id="Coils"/>
    </source>
</evidence>
<gene>
    <name evidence="5" type="ORF">RASY3_09175</name>
</gene>
<feature type="coiled-coil region" evidence="2">
    <location>
        <begin position="135"/>
        <end position="174"/>
    </location>
</feature>
<dbReference type="SMART" id="SM00490">
    <property type="entry name" value="HELICc"/>
    <property type="match status" value="1"/>
</dbReference>
<dbReference type="AlphaFoldDB" id="A0A011WTA8"/>
<dbReference type="Gene3D" id="3.40.50.10810">
    <property type="entry name" value="Tandem AAA-ATPase domain"/>
    <property type="match status" value="1"/>
</dbReference>
<evidence type="ECO:0000256" key="1">
    <source>
        <dbReference type="ARBA" id="ARBA00022801"/>
    </source>
</evidence>
<evidence type="ECO:0000259" key="4">
    <source>
        <dbReference type="PROSITE" id="PS51194"/>
    </source>
</evidence>
<dbReference type="Proteomes" id="UP000021369">
    <property type="component" value="Unassembled WGS sequence"/>
</dbReference>
<feature type="domain" description="Helicase ATP-binding" evidence="3">
    <location>
        <begin position="1"/>
        <end position="104"/>
    </location>
</feature>
<reference evidence="5 6" key="1">
    <citation type="submission" date="2013-06" db="EMBL/GenBank/DDBJ databases">
        <title>Rumen cellulosomics: divergent fiber-degrading strategies revealed by comparative genome-wide analysis of six Ruminococcal strains.</title>
        <authorList>
            <person name="Dassa B."/>
            <person name="Borovok I."/>
            <person name="Lamed R."/>
            <person name="Flint H."/>
            <person name="Yeoman C.J."/>
            <person name="White B."/>
            <person name="Bayer E.A."/>
        </authorList>
    </citation>
    <scope>NUCLEOTIDE SEQUENCE [LARGE SCALE GENOMIC DNA]</scope>
    <source>
        <strain evidence="5 6">SY3</strain>
    </source>
</reference>
<dbReference type="InterPro" id="IPR014001">
    <property type="entry name" value="Helicase_ATP-bd"/>
</dbReference>
<dbReference type="PANTHER" id="PTHR45766:SF6">
    <property type="entry name" value="SWI_SNF-RELATED MATRIX-ASSOCIATED ACTIN-DEPENDENT REGULATOR OF CHROMATIN SUBFAMILY A-LIKE PROTEIN 1"/>
    <property type="match status" value="1"/>
</dbReference>
<dbReference type="InterPro" id="IPR038718">
    <property type="entry name" value="SNF2-like_sf"/>
</dbReference>
<sequence>MLCIPDTLVEQWRTELAFKFRLFEGKDKNGNIIRIIPLNIIGNVSESCDFLIVDEVHSILDDPIKYFNILELSRLTDNVIMLSATPVQSRNKQFHKLLSLIQPNRYGHMSDEKFISLLELQNKILRKVHSAVTYLEDYKEAIEESDKEHTEDTREAFEELVDALEDIADKTNDKAIEDDLEKLNYEDENFSVLRLERIVAYICEAYQLEKCIIRNRKKLEDTNNRVLKEIPYEMDTEFNNTEFRIYSLLSDWISGSEFDKKSFDNNILPLISSFFSSSSAFFDELKKNPSVPSEIRELTARWISEDMRTIKNIGSILDDPTESMSRMVTVCDYLDQEAYDKKVLIFTHFTGTHRLFRQLLTNVFGEHQCAFFCEGMTPDELELNTYRFQNEQVCRIMLSDESGGEGRNFQIADELICLDLPWSANTLEQRIGRLDRIGRDKSKDVVSVIVYAQDSVEKDLADIWNKGLNIFSKSQSGLEIIMNDIDEQIKHSVMNDFKYGLSSIVDDMIEEIKKIEKQVKEERHFDVAAYKYQYVNKEIEKTVKRYNENESELFRNSMMSWASLAGFWGQAISENVVCFNVSSFSPKSAYNTLFVPPDLNTIINNKLYRMQNRIRVMNGEKRLKNNNSIILGTFERNQALANDYLHFFAPGDGIYDSIVSNAVNAYKGKCAAFAIESDINWDGFVFSWYSSPNELLLLQNGISLKQINQYRAFLSSEIISIYVPIDGISVEKDQKVIKAFQKYFNIPVTQLRNYYANLGRRSRSNDFLQIKERYGISNLSWFKETHPVSEWTDKVSVCHEIAKKQAFEEFHKRRKISGLKDTLNKEHCSLCAANDYFGKDIDSEEKKRTNEIIFEAFSKPKLVLDSVCYVRMVKK</sequence>
<dbReference type="EMBL" id="JEOB01000002">
    <property type="protein sequence ID" value="EXM40265.1"/>
    <property type="molecule type" value="Genomic_DNA"/>
</dbReference>